<dbReference type="EMBL" id="CP121694">
    <property type="protein sequence ID" value="WRO23099.1"/>
    <property type="molecule type" value="Genomic_DNA"/>
</dbReference>
<dbReference type="Proteomes" id="UP001329915">
    <property type="component" value="Chromosome"/>
</dbReference>
<keyword evidence="1" id="KW-0472">Membrane</keyword>
<sequence length="188" mass="20041">MKEKLGKDKLIMAAVVLLAGIVFMSLNGMVKTGGTTAEIPQLTEGVSSQPITVSSGIAEMEKQMESRLEEILAQIQGAGEVKVTLFLAAGPEYSYAQDLNTSERTIEEQDQQGGARVTTEVTEQSQMVMANRSAGAKPVVIKETKPEVQGVLVVAEGAANPYLKALMSRAVQTLMGVPAHQVTVLPRK</sequence>
<feature type="transmembrane region" description="Helical" evidence="1">
    <location>
        <begin position="12"/>
        <end position="30"/>
    </location>
</feature>
<evidence type="ECO:0008006" key="4">
    <source>
        <dbReference type="Google" id="ProtNLM"/>
    </source>
</evidence>
<name>A0AAU0US59_9FIRM</name>
<proteinExistence type="predicted"/>
<evidence type="ECO:0000313" key="2">
    <source>
        <dbReference type="EMBL" id="WRO23099.1"/>
    </source>
</evidence>
<evidence type="ECO:0000313" key="3">
    <source>
        <dbReference type="Proteomes" id="UP001329915"/>
    </source>
</evidence>
<keyword evidence="3" id="KW-1185">Reference proteome</keyword>
<keyword evidence="1" id="KW-0812">Transmembrane</keyword>
<dbReference type="AlphaFoldDB" id="A0AAU0US59"/>
<organism evidence="2 3">
    <name type="scientific">Metallumcola ferriviriculae</name>
    <dbReference type="NCBI Taxonomy" id="3039180"/>
    <lineage>
        <taxon>Bacteria</taxon>
        <taxon>Bacillati</taxon>
        <taxon>Bacillota</taxon>
        <taxon>Clostridia</taxon>
        <taxon>Neomoorellales</taxon>
        <taxon>Desulfitibacteraceae</taxon>
        <taxon>Metallumcola</taxon>
    </lineage>
</organism>
<gene>
    <name evidence="2" type="ORF">MFMK1_002947</name>
</gene>
<protein>
    <recommendedName>
        <fullName evidence="4">Stage III sporulation protein AG</fullName>
    </recommendedName>
</protein>
<keyword evidence="1" id="KW-1133">Transmembrane helix</keyword>
<evidence type="ECO:0000256" key="1">
    <source>
        <dbReference type="SAM" id="Phobius"/>
    </source>
</evidence>
<accession>A0AAU0US59</accession>
<reference evidence="2 3" key="1">
    <citation type="submission" date="2023-04" db="EMBL/GenBank/DDBJ databases">
        <authorList>
            <person name="Hsu D."/>
        </authorList>
    </citation>
    <scope>NUCLEOTIDE SEQUENCE [LARGE SCALE GENOMIC DNA]</scope>
    <source>
        <strain evidence="2 3">MK1</strain>
    </source>
</reference>
<dbReference type="KEGG" id="dbc:MFMK1_002947"/>
<dbReference type="RefSeq" id="WP_366922485.1">
    <property type="nucleotide sequence ID" value="NZ_CP121694.1"/>
</dbReference>